<dbReference type="AlphaFoldDB" id="L2F8C6"/>
<dbReference type="PATRIC" id="fig|1230338.3.peg.441"/>
<dbReference type="InterPro" id="IPR029069">
    <property type="entry name" value="HotDog_dom_sf"/>
</dbReference>
<dbReference type="CDD" id="cd00586">
    <property type="entry name" value="4HBT"/>
    <property type="match status" value="1"/>
</dbReference>
<dbReference type="SUPFAM" id="SSF54637">
    <property type="entry name" value="Thioesterase/thiol ester dehydrase-isomerase"/>
    <property type="match status" value="1"/>
</dbReference>
<dbReference type="EMBL" id="ANIN01000001">
    <property type="protein sequence ID" value="ELA09140.1"/>
    <property type="molecule type" value="Genomic_DNA"/>
</dbReference>
<dbReference type="STRING" id="1230338.MOMA_01995"/>
<dbReference type="PANTHER" id="PTHR31793:SF39">
    <property type="entry name" value="THIOESTERASE_THIOL ESTER DEHYDRASE-ISOMERASE"/>
    <property type="match status" value="1"/>
</dbReference>
<organism evidence="1 2">
    <name type="scientific">Moraxella macacae 0408225</name>
    <dbReference type="NCBI Taxonomy" id="1230338"/>
    <lineage>
        <taxon>Bacteria</taxon>
        <taxon>Pseudomonadati</taxon>
        <taxon>Pseudomonadota</taxon>
        <taxon>Gammaproteobacteria</taxon>
        <taxon>Moraxellales</taxon>
        <taxon>Moraxellaceae</taxon>
        <taxon>Moraxella</taxon>
    </lineage>
</organism>
<reference evidence="1 2" key="1">
    <citation type="journal article" date="2013" name="Genome Announc.">
        <title>Genome Sequence of Moraxella macacae 0408225, a Novel Bacterial Species Isolated from a Cynomolgus Macaque with Epistaxis.</title>
        <authorList>
            <person name="Ladner J.T."/>
            <person name="Whitehouse C.A."/>
            <person name="Koroleva G.I."/>
            <person name="Palacios G.F."/>
        </authorList>
    </citation>
    <scope>NUCLEOTIDE SEQUENCE [LARGE SCALE GENOMIC DNA]</scope>
    <source>
        <strain evidence="1 2">0408225</strain>
    </source>
</reference>
<keyword evidence="2" id="KW-1185">Reference proteome</keyword>
<protein>
    <submittedName>
        <fullName evidence="1">Thioesterase superfamily protein</fullName>
    </submittedName>
</protein>
<dbReference type="eggNOG" id="COG0824">
    <property type="taxonomic scope" value="Bacteria"/>
</dbReference>
<dbReference type="PANTHER" id="PTHR31793">
    <property type="entry name" value="4-HYDROXYBENZOYL-COA THIOESTERASE FAMILY MEMBER"/>
    <property type="match status" value="1"/>
</dbReference>
<dbReference type="GO" id="GO:0047617">
    <property type="term" value="F:fatty acyl-CoA hydrolase activity"/>
    <property type="evidence" value="ECO:0007669"/>
    <property type="project" value="TreeGrafter"/>
</dbReference>
<accession>L2F8C6</accession>
<evidence type="ECO:0000313" key="2">
    <source>
        <dbReference type="Proteomes" id="UP000023795"/>
    </source>
</evidence>
<gene>
    <name evidence="1" type="ORF">MOMA_01995</name>
</gene>
<dbReference type="Pfam" id="PF13279">
    <property type="entry name" value="4HBT_2"/>
    <property type="match status" value="1"/>
</dbReference>
<name>L2F8C6_9GAMM</name>
<dbReference type="Gene3D" id="3.10.129.10">
    <property type="entry name" value="Hotdog Thioesterase"/>
    <property type="match status" value="1"/>
</dbReference>
<dbReference type="Proteomes" id="UP000023795">
    <property type="component" value="Unassembled WGS sequence"/>
</dbReference>
<evidence type="ECO:0000313" key="1">
    <source>
        <dbReference type="EMBL" id="ELA09140.1"/>
    </source>
</evidence>
<dbReference type="InterPro" id="IPR050563">
    <property type="entry name" value="4-hydroxybenzoyl-CoA_TE"/>
</dbReference>
<comment type="caution">
    <text evidence="1">The sequence shown here is derived from an EMBL/GenBank/DDBJ whole genome shotgun (WGS) entry which is preliminary data.</text>
</comment>
<proteinExistence type="predicted"/>
<sequence>MTNNHLNQQAFKPTTIKKEQIMSDNTAIGNFAIGDKTIEYLKNQISSDKQNPLLDFAVIYEQNVAWGDMDAFAHVNNVVYYEYAQSARIHYLEQLAMFDKNAFTVIASSSCQYLRPITFPDNLLIGVRCKKIGNTSLVQEYIFYSTAQQAVAATAETVIVFFDDTGTQKRTLSDVEKQRFVDLDAKTVRQRLAS</sequence>